<dbReference type="InterPro" id="IPR050275">
    <property type="entry name" value="PGM_Phosphatase"/>
</dbReference>
<sequence>MTLLTLVRHGQTDWNLAKRIQGSTDIPLNDTGRADALAAAGRLAAGTHHAVYASPLVRARETAEIIAGELGLAIEGLVPDLREREFGEGEGMSVPDYIKTFGDWHAEVPGAESLDEVGVRAIAALHRIAADARRRSAPTAESLIVVTHGGVIRAVIDHVSGGTLPQVGDVLANGSAHRFEASPDSLRLLEPVFVR</sequence>
<gene>
    <name evidence="5" type="ORF">FB560_1820</name>
</gene>
<dbReference type="SUPFAM" id="SSF53254">
    <property type="entry name" value="Phosphoglycerate mutase-like"/>
    <property type="match status" value="1"/>
</dbReference>
<keyword evidence="1" id="KW-0324">Glycolysis</keyword>
<keyword evidence="2" id="KW-0413">Isomerase</keyword>
<protein>
    <submittedName>
        <fullName evidence="5">Putative phosphoglycerate mutase</fullName>
    </submittedName>
</protein>
<dbReference type="EMBL" id="VFOX01000001">
    <property type="protein sequence ID" value="TQL86176.1"/>
    <property type="molecule type" value="Genomic_DNA"/>
</dbReference>
<dbReference type="Proteomes" id="UP000317209">
    <property type="component" value="Unassembled WGS sequence"/>
</dbReference>
<name>A0A543BMZ8_9MICO</name>
<comment type="caution">
    <text evidence="5">The sequence shown here is derived from an EMBL/GenBank/DDBJ whole genome shotgun (WGS) entry which is preliminary data.</text>
</comment>
<dbReference type="CDD" id="cd07067">
    <property type="entry name" value="HP_PGM_like"/>
    <property type="match status" value="1"/>
</dbReference>
<proteinExistence type="predicted"/>
<evidence type="ECO:0000313" key="5">
    <source>
        <dbReference type="EMBL" id="TQL86176.1"/>
    </source>
</evidence>
<feature type="binding site" evidence="4">
    <location>
        <begin position="8"/>
        <end position="15"/>
    </location>
    <ligand>
        <name>substrate</name>
    </ligand>
</feature>
<dbReference type="RefSeq" id="WP_141872056.1">
    <property type="nucleotide sequence ID" value="NZ_VFOX01000001.1"/>
</dbReference>
<dbReference type="InterPro" id="IPR013078">
    <property type="entry name" value="His_Pase_superF_clade-1"/>
</dbReference>
<evidence type="ECO:0000256" key="2">
    <source>
        <dbReference type="ARBA" id="ARBA00023235"/>
    </source>
</evidence>
<evidence type="ECO:0000313" key="6">
    <source>
        <dbReference type="Proteomes" id="UP000317209"/>
    </source>
</evidence>
<feature type="active site" description="Proton donor/acceptor" evidence="3">
    <location>
        <position position="83"/>
    </location>
</feature>
<dbReference type="GO" id="GO:0005737">
    <property type="term" value="C:cytoplasm"/>
    <property type="evidence" value="ECO:0007669"/>
    <property type="project" value="TreeGrafter"/>
</dbReference>
<dbReference type="PROSITE" id="PS00175">
    <property type="entry name" value="PG_MUTASE"/>
    <property type="match status" value="1"/>
</dbReference>
<dbReference type="Gene3D" id="3.40.50.1240">
    <property type="entry name" value="Phosphoglycerate mutase-like"/>
    <property type="match status" value="1"/>
</dbReference>
<accession>A0A543BMZ8</accession>
<organism evidence="5 6">
    <name type="scientific">Microbacterium saperdae</name>
    <dbReference type="NCBI Taxonomy" id="69368"/>
    <lineage>
        <taxon>Bacteria</taxon>
        <taxon>Bacillati</taxon>
        <taxon>Actinomycetota</taxon>
        <taxon>Actinomycetes</taxon>
        <taxon>Micrococcales</taxon>
        <taxon>Microbacteriaceae</taxon>
        <taxon>Microbacterium</taxon>
    </lineage>
</organism>
<dbReference type="SMART" id="SM00855">
    <property type="entry name" value="PGAM"/>
    <property type="match status" value="1"/>
</dbReference>
<keyword evidence="6" id="KW-1185">Reference proteome</keyword>
<dbReference type="AlphaFoldDB" id="A0A543BMZ8"/>
<evidence type="ECO:0000256" key="4">
    <source>
        <dbReference type="PIRSR" id="PIRSR613078-2"/>
    </source>
</evidence>
<feature type="active site" description="Tele-phosphohistidine intermediate" evidence="3">
    <location>
        <position position="9"/>
    </location>
</feature>
<evidence type="ECO:0000256" key="1">
    <source>
        <dbReference type="ARBA" id="ARBA00023152"/>
    </source>
</evidence>
<dbReference type="InterPro" id="IPR001345">
    <property type="entry name" value="PG/BPGM_mutase_AS"/>
</dbReference>
<dbReference type="InterPro" id="IPR029033">
    <property type="entry name" value="His_PPase_superfam"/>
</dbReference>
<dbReference type="PANTHER" id="PTHR48100:SF1">
    <property type="entry name" value="HISTIDINE PHOSPHATASE FAMILY PROTEIN-RELATED"/>
    <property type="match status" value="1"/>
</dbReference>
<dbReference type="OrthoDB" id="4697614at2"/>
<feature type="binding site" evidence="4">
    <location>
        <position position="58"/>
    </location>
    <ligand>
        <name>substrate</name>
    </ligand>
</feature>
<dbReference type="PANTHER" id="PTHR48100">
    <property type="entry name" value="BROAD-SPECIFICITY PHOSPHATASE YOR283W-RELATED"/>
    <property type="match status" value="1"/>
</dbReference>
<dbReference type="GO" id="GO:0016791">
    <property type="term" value="F:phosphatase activity"/>
    <property type="evidence" value="ECO:0007669"/>
    <property type="project" value="TreeGrafter"/>
</dbReference>
<reference evidence="5 6" key="1">
    <citation type="submission" date="2019-06" db="EMBL/GenBank/DDBJ databases">
        <title>Sequencing the genomes of 1000 actinobacteria strains.</title>
        <authorList>
            <person name="Klenk H.-P."/>
        </authorList>
    </citation>
    <scope>NUCLEOTIDE SEQUENCE [LARGE SCALE GENOMIC DNA]</scope>
    <source>
        <strain evidence="5 6">DSM 20169</strain>
    </source>
</reference>
<evidence type="ECO:0000256" key="3">
    <source>
        <dbReference type="PIRSR" id="PIRSR613078-1"/>
    </source>
</evidence>
<dbReference type="Pfam" id="PF00300">
    <property type="entry name" value="His_Phos_1"/>
    <property type="match status" value="1"/>
</dbReference>